<feature type="region of interest" description="Disordered" evidence="1">
    <location>
        <begin position="17"/>
        <end position="76"/>
    </location>
</feature>
<proteinExistence type="predicted"/>
<reference evidence="4 5" key="1">
    <citation type="submission" date="2019-07" db="EMBL/GenBank/DDBJ databases">
        <title>Genomic Encyclopedia of Archaeal and Bacterial Type Strains, Phase II (KMG-II): from individual species to whole genera.</title>
        <authorList>
            <person name="Goeker M."/>
        </authorList>
    </citation>
    <scope>NUCLEOTIDE SEQUENCE [LARGE SCALE GENOMIC DNA]</scope>
    <source>
        <strain evidence="4 5">DSM 46842</strain>
    </source>
</reference>
<accession>A0A5S5CXD5</accession>
<keyword evidence="2" id="KW-0732">Signal</keyword>
<evidence type="ECO:0000256" key="2">
    <source>
        <dbReference type="SAM" id="SignalP"/>
    </source>
</evidence>
<evidence type="ECO:0000259" key="3">
    <source>
        <dbReference type="Pfam" id="PF24837"/>
    </source>
</evidence>
<keyword evidence="5" id="KW-1185">Reference proteome</keyword>
<gene>
    <name evidence="4" type="ORF">BD833_104164</name>
</gene>
<dbReference type="AlphaFoldDB" id="A0A5S5CXD5"/>
<evidence type="ECO:0000256" key="1">
    <source>
        <dbReference type="SAM" id="MobiDB-lite"/>
    </source>
</evidence>
<dbReference type="PROSITE" id="PS51257">
    <property type="entry name" value="PROKAR_LIPOPROTEIN"/>
    <property type="match status" value="1"/>
</dbReference>
<dbReference type="RefSeq" id="WP_166532591.1">
    <property type="nucleotide sequence ID" value="NZ_VNHW01000004.1"/>
</dbReference>
<dbReference type="EMBL" id="VNHW01000004">
    <property type="protein sequence ID" value="TYP88460.1"/>
    <property type="molecule type" value="Genomic_DNA"/>
</dbReference>
<dbReference type="InterPro" id="IPR056303">
    <property type="entry name" value="AMIN-like"/>
</dbReference>
<sequence>MRLAGAGVCAALLLLTSCTTDDSTSPEAVPTPSSPTATEREDDPAGPTPDDGPGAAQPVGDGSTAEADVPGNGPPVALTEVELAAHDGFDRVVFRFAGEGDPGWEVGYTEQPRSQGSGGPVEVPGGAALGITLTNIALPGDAPDGVQPWEGGSPLTVAGANVLDTLVEDTLVEGRYTFFAGLDRERPFAVGALSSPQRLVVDLLAEEPAPAAALSQRCESPAGFSVAYPASWSVNSGLTVPACTRFAPEPFTVPAGTDARVGAITASVESIPFEAVVAPGAAEELSREETVVDGRTAVRIERVSAGEGLWPEGVRSTSYVVDLGGGEEGPRTLVVNTIDLREFDYSASVEVLDRMVQTLEFTGA</sequence>
<feature type="domain" description="AMIN-like" evidence="3">
    <location>
        <begin position="77"/>
        <end position="203"/>
    </location>
</feature>
<comment type="caution">
    <text evidence="4">The sequence shown here is derived from an EMBL/GenBank/DDBJ whole genome shotgun (WGS) entry which is preliminary data.</text>
</comment>
<dbReference type="Pfam" id="PF24837">
    <property type="entry name" value="AMIN-like"/>
    <property type="match status" value="1"/>
</dbReference>
<protein>
    <recommendedName>
        <fullName evidence="3">AMIN-like domain-containing protein</fullName>
    </recommendedName>
</protein>
<evidence type="ECO:0000313" key="5">
    <source>
        <dbReference type="Proteomes" id="UP000322499"/>
    </source>
</evidence>
<feature type="chain" id="PRO_5039487663" description="AMIN-like domain-containing protein" evidence="2">
    <location>
        <begin position="22"/>
        <end position="364"/>
    </location>
</feature>
<dbReference type="Proteomes" id="UP000322499">
    <property type="component" value="Unassembled WGS sequence"/>
</dbReference>
<feature type="signal peptide" evidence="2">
    <location>
        <begin position="1"/>
        <end position="21"/>
    </location>
</feature>
<name>A0A5S5CXD5_9ACTN</name>
<organism evidence="4 5">
    <name type="scientific">Blastococcus xanthinilyticus</name>
    <dbReference type="NCBI Taxonomy" id="1564164"/>
    <lineage>
        <taxon>Bacteria</taxon>
        <taxon>Bacillati</taxon>
        <taxon>Actinomycetota</taxon>
        <taxon>Actinomycetes</taxon>
        <taxon>Geodermatophilales</taxon>
        <taxon>Geodermatophilaceae</taxon>
        <taxon>Blastococcus</taxon>
    </lineage>
</organism>
<evidence type="ECO:0000313" key="4">
    <source>
        <dbReference type="EMBL" id="TYP88460.1"/>
    </source>
</evidence>